<evidence type="ECO:0000313" key="3">
    <source>
        <dbReference type="Proteomes" id="UP000000492"/>
    </source>
</evidence>
<name>F8E1B4_CORRG</name>
<dbReference type="KEGG" id="crd:CRES_0922"/>
<dbReference type="AlphaFoldDB" id="F8E1B4"/>
<protein>
    <submittedName>
        <fullName evidence="2">Secreted protein</fullName>
    </submittedName>
</protein>
<reference evidence="2 3" key="1">
    <citation type="journal article" date="2012" name="BMC Genomics">
        <title>Complete genome sequence, lifestyle, and multi-drug resistance of the human pathogen Corynebacterium resistens DSM 45100 isolated from blood samples of a leukemia patient.</title>
        <authorList>
            <person name="Schroder J."/>
            <person name="Maus I."/>
            <person name="Meyer K."/>
            <person name="Wordemann S."/>
            <person name="Blom J."/>
            <person name="Jaenicke S."/>
            <person name="Schneider J."/>
            <person name="Trost E."/>
            <person name="Tauch A."/>
        </authorList>
    </citation>
    <scope>NUCLEOTIDE SEQUENCE [LARGE SCALE GENOMIC DNA]</scope>
    <source>
        <strain evidence="3">DSM 45100 / JCM 12819 / CCUG 50093 / GTC 2026 / SICGH 158</strain>
    </source>
</reference>
<dbReference type="RefSeq" id="WP_013888294.1">
    <property type="nucleotide sequence ID" value="NC_015673.1"/>
</dbReference>
<keyword evidence="3" id="KW-1185">Reference proteome</keyword>
<evidence type="ECO:0000313" key="2">
    <source>
        <dbReference type="EMBL" id="AEI09278.1"/>
    </source>
</evidence>
<evidence type="ECO:0000256" key="1">
    <source>
        <dbReference type="SAM" id="SignalP"/>
    </source>
</evidence>
<gene>
    <name evidence="2" type="ordered locus">CRES_0922</name>
</gene>
<dbReference type="OrthoDB" id="9936638at2"/>
<dbReference type="EMBL" id="CP002857">
    <property type="protein sequence ID" value="AEI09278.1"/>
    <property type="molecule type" value="Genomic_DNA"/>
</dbReference>
<feature type="chain" id="PRO_5039031505" evidence="1">
    <location>
        <begin position="27"/>
        <end position="115"/>
    </location>
</feature>
<accession>F8E1B4</accession>
<dbReference type="STRING" id="662755.CRES_0922"/>
<dbReference type="HOGENOM" id="CLU_153087_0_0_11"/>
<sequence length="115" mass="12001">MIKLNKASISGAAVAMTLTAGIVAGAAPASAETAQPLPQFEKPALGSSSAFMSSPSTCNNLQSKSNEIANQWKQAVAAGDTYKADQLRVDYTNLAASWSQCMLAANKWFFNPLGS</sequence>
<organism evidence="2 3">
    <name type="scientific">Corynebacterium resistens (strain DSM 45100 / JCM 12819 / GTC 2026 / SICGH 158)</name>
    <dbReference type="NCBI Taxonomy" id="662755"/>
    <lineage>
        <taxon>Bacteria</taxon>
        <taxon>Bacillati</taxon>
        <taxon>Actinomycetota</taxon>
        <taxon>Actinomycetes</taxon>
        <taxon>Mycobacteriales</taxon>
        <taxon>Corynebacteriaceae</taxon>
        <taxon>Corynebacterium</taxon>
    </lineage>
</organism>
<dbReference type="Proteomes" id="UP000000492">
    <property type="component" value="Chromosome"/>
</dbReference>
<dbReference type="eggNOG" id="ENOG5031Q1T">
    <property type="taxonomic scope" value="Bacteria"/>
</dbReference>
<feature type="signal peptide" evidence="1">
    <location>
        <begin position="1"/>
        <end position="26"/>
    </location>
</feature>
<keyword evidence="1" id="KW-0732">Signal</keyword>
<proteinExistence type="predicted"/>